<dbReference type="GO" id="GO:0031032">
    <property type="term" value="P:actomyosin structure organization"/>
    <property type="evidence" value="ECO:0007669"/>
    <property type="project" value="TreeGrafter"/>
</dbReference>
<feature type="compositionally biased region" description="Polar residues" evidence="10">
    <location>
        <begin position="449"/>
        <end position="463"/>
    </location>
</feature>
<feature type="domain" description="CNH" evidence="14">
    <location>
        <begin position="702"/>
        <end position="981"/>
    </location>
</feature>
<dbReference type="GO" id="GO:0005856">
    <property type="term" value="C:cytoskeleton"/>
    <property type="evidence" value="ECO:0007669"/>
    <property type="project" value="TreeGrafter"/>
</dbReference>
<dbReference type="PROSITE" id="PS00479">
    <property type="entry name" value="ZF_DAG_PE_1"/>
    <property type="match status" value="1"/>
</dbReference>
<dbReference type="Gene3D" id="1.20.5.340">
    <property type="match status" value="1"/>
</dbReference>
<accession>A0A7R9GXA4</accession>
<dbReference type="GO" id="GO:0005737">
    <property type="term" value="C:cytoplasm"/>
    <property type="evidence" value="ECO:0007669"/>
    <property type="project" value="TreeGrafter"/>
</dbReference>
<feature type="region of interest" description="Disordered" evidence="10">
    <location>
        <begin position="428"/>
        <end position="478"/>
    </location>
</feature>
<evidence type="ECO:0000259" key="12">
    <source>
        <dbReference type="PROSITE" id="PS50081"/>
    </source>
</evidence>
<evidence type="ECO:0000256" key="4">
    <source>
        <dbReference type="ARBA" id="ARBA00022833"/>
    </source>
</evidence>
<dbReference type="EMBL" id="OD001265">
    <property type="protein sequence ID" value="CAD7401252.1"/>
    <property type="molecule type" value="Genomic_DNA"/>
</dbReference>
<dbReference type="SUPFAM" id="SSF57889">
    <property type="entry name" value="Cysteine-rich domain"/>
    <property type="match status" value="1"/>
</dbReference>
<dbReference type="InterPro" id="IPR002219">
    <property type="entry name" value="PKC_DAG/PE"/>
</dbReference>
<dbReference type="SMART" id="SM00285">
    <property type="entry name" value="PBD"/>
    <property type="match status" value="1"/>
</dbReference>
<dbReference type="InterPro" id="IPR011993">
    <property type="entry name" value="PH-like_dom_sf"/>
</dbReference>
<protein>
    <recommendedName>
        <fullName evidence="16">Non-specific serine/threonine protein kinase</fullName>
    </recommendedName>
</protein>
<dbReference type="FunFam" id="2.30.29.30:FF:000032">
    <property type="entry name" value="Non-specific serine/threonine protein kinase"/>
    <property type="match status" value="1"/>
</dbReference>
<keyword evidence="3" id="KW-0479">Metal-binding</keyword>
<dbReference type="CDD" id="cd20809">
    <property type="entry name" value="C1_MRCK"/>
    <property type="match status" value="1"/>
</dbReference>
<feature type="coiled-coil region" evidence="9">
    <location>
        <begin position="369"/>
        <end position="403"/>
    </location>
</feature>
<feature type="domain" description="PH" evidence="11">
    <location>
        <begin position="557"/>
        <end position="676"/>
    </location>
</feature>
<dbReference type="SMART" id="SM00109">
    <property type="entry name" value="C1"/>
    <property type="match status" value="1"/>
</dbReference>
<dbReference type="CDD" id="cd01243">
    <property type="entry name" value="PH_MRCK"/>
    <property type="match status" value="1"/>
</dbReference>
<evidence type="ECO:0000256" key="7">
    <source>
        <dbReference type="ARBA" id="ARBA00047899"/>
    </source>
</evidence>
<sequence>MVLRLSGMKYDQADRWDKSDVHEKLKLQEKELKDALSQRKLAMTEYTEVTDRLSELRQQKQKLSRQVRDKEEELEVAMQKVDSLRHDIRKAEKLRRELEARVEEAINETIKERKLRERSEEYCRQMEEEAERMRQRSLAVGADAAAANQSHSHAAQEISRLKGEVERLEVQYSESITQQQSRYNMECAGLRDQLQDSEARRQVLEREVQLVRDKLDADRLEDITNSEETIAELKRRHEREKMMMLEDKKQLMMDLDARRQLEDEYEELRNKKEAIAQWEAQISEIIQWVSDEKDARGYLQALATKMTEELEFLKHSGVTNAPQSDKNWRNRRSQKLDKMELLNLQSSLQSEIQAKQAISEELSKTGSELIAAQKELRDFRQRYESLSHDVKRKEMQIKELQSRLESGEGFLERPSSQMSYLDHFLKESSTRHGGSIESEEGDVEDNRAPSVTSSKSDISLDPNSPQSVRPPMVPQQQPPHLLPKPKCHQFLVRTFSSPTKCSHCTSLMVGLTRQGVVCEVCGFACHIGCCDKVPAVCPVPSDQTKRPLGIDPTRGIGTAYEGYVKVPKTGGVKKGWVRQFVVVCDFKLFLYDISPDRNALPSVYVSQVLDMRDEEFAVSSVRDSDVIHATKKDVPCIFRITTSLMDPPGVKNHTLMLADTESEKTKWVVALSELHRILKRNNLPNRTVFRAKELLDNTLAFIKNAMSGAIIDPDRLVIGTEEGLFCLDLDRIEIARVGEGKKVFQLEYVVEEQLLVVLSGKQRHVRLIPVRALDGDDVEWIKVAETKGCITFATGAMRRSPVLVYCLCVAIKRQNTSQVIIYEVTRTKTRHKRLREVMLPTQAQTLNILSDGRLCVGYQSGFSIYSIMGDQHPLSLVHPDNQLLGFLAYSAVDAMRAIELSRGEYLLVFHTLGVYVDSQGRKSRDREIMYPAIPQAVGFCDGHLLVYSETHIDVFNSVSGDWVQTINVKKSKPLNSAGTLSICVINDMPHIIYLANIHQRDLVNVLTFDGSGRPMPRPRRRFSLREGHRTTRAIDRRSSKMISAPTNFNHISHMGPGDGIQIQRLMDLPTTLETADQPPLPPQQRVMYSTKMGHPPLRHPLHPPPEQRRMSGHMTRPSAQGFAPLNGSTSSRRSAPPQRPVVNPPSLPRSPDGLLGDADPLMHHHVPHSLGSVPSLHEVSKVSFLLEVGHSNPPNPDKNTVYKILTKQWYESQKKYEGEEYLLIGRAAGDIIRGDIRSKVYTLDAYPDPHNFLEDHEDDILQSLKCLLDAVIIKGKRGNESKLKTKVTSIAHSILSATRPRSFISSLQVGFGELVSRKTRLEEEEEVRGTPLRQTTAVILAPPLAQGMIMDLPVTTVRLSSTSNNELTEGL</sequence>
<comment type="catalytic activity">
    <reaction evidence="8">
        <text>L-seryl-[protein] + ATP = O-phospho-L-seryl-[protein] + ADP + H(+)</text>
        <dbReference type="Rhea" id="RHEA:17989"/>
        <dbReference type="Rhea" id="RHEA-COMP:9863"/>
        <dbReference type="Rhea" id="RHEA-COMP:11604"/>
        <dbReference type="ChEBI" id="CHEBI:15378"/>
        <dbReference type="ChEBI" id="CHEBI:29999"/>
        <dbReference type="ChEBI" id="CHEBI:30616"/>
        <dbReference type="ChEBI" id="CHEBI:83421"/>
        <dbReference type="ChEBI" id="CHEBI:456216"/>
        <dbReference type="EC" id="2.7.11.1"/>
    </reaction>
</comment>
<dbReference type="SMART" id="SM00233">
    <property type="entry name" value="PH"/>
    <property type="match status" value="1"/>
</dbReference>
<dbReference type="InterPro" id="IPR000095">
    <property type="entry name" value="CRIB_dom"/>
</dbReference>
<dbReference type="InterPro" id="IPR001180">
    <property type="entry name" value="CNH_dom"/>
</dbReference>
<proteinExistence type="predicted"/>
<evidence type="ECO:0000256" key="2">
    <source>
        <dbReference type="ARBA" id="ARBA00022553"/>
    </source>
</evidence>
<dbReference type="InterPro" id="IPR057529">
    <property type="entry name" value="MRCK/ROCK_PH"/>
</dbReference>
<evidence type="ECO:0000256" key="8">
    <source>
        <dbReference type="ARBA" id="ARBA00048679"/>
    </source>
</evidence>
<evidence type="ECO:0000256" key="6">
    <source>
        <dbReference type="ARBA" id="ARBA00023054"/>
    </source>
</evidence>
<feature type="coiled-coil region" evidence="9">
    <location>
        <begin position="18"/>
        <end position="281"/>
    </location>
</feature>
<feature type="domain" description="Phorbol-ester/DAG-type" evidence="12">
    <location>
        <begin position="487"/>
        <end position="537"/>
    </location>
</feature>
<dbReference type="InterPro" id="IPR001849">
    <property type="entry name" value="PH_domain"/>
</dbReference>
<dbReference type="Gene3D" id="2.30.29.30">
    <property type="entry name" value="Pleckstrin-homology domain (PH domain)/Phosphotyrosine-binding domain (PTB)"/>
    <property type="match status" value="1"/>
</dbReference>
<dbReference type="InterPro" id="IPR046349">
    <property type="entry name" value="C1-like_sf"/>
</dbReference>
<dbReference type="Pfam" id="PF00130">
    <property type="entry name" value="C1_1"/>
    <property type="match status" value="1"/>
</dbReference>
<name>A0A7R9GXA4_TIMPO</name>
<evidence type="ECO:0000313" key="15">
    <source>
        <dbReference type="EMBL" id="CAD7401252.1"/>
    </source>
</evidence>
<dbReference type="InterPro" id="IPR031597">
    <property type="entry name" value="KELK"/>
</dbReference>
<evidence type="ECO:0000259" key="14">
    <source>
        <dbReference type="PROSITE" id="PS50219"/>
    </source>
</evidence>
<dbReference type="SUPFAM" id="SSF50729">
    <property type="entry name" value="PH domain-like"/>
    <property type="match status" value="1"/>
</dbReference>
<dbReference type="PANTHER" id="PTHR22988:SF66">
    <property type="entry name" value="SERINE_THREONINE-PROTEIN KINASE GENGHIS KHAN"/>
    <property type="match status" value="1"/>
</dbReference>
<feature type="domain" description="CRIB" evidence="13">
    <location>
        <begin position="1042"/>
        <end position="1055"/>
    </location>
</feature>
<dbReference type="PRINTS" id="PR00008">
    <property type="entry name" value="DAGPEDOMAIN"/>
</dbReference>
<dbReference type="PROSITE" id="PS50219">
    <property type="entry name" value="CNH"/>
    <property type="match status" value="1"/>
</dbReference>
<comment type="catalytic activity">
    <reaction evidence="7">
        <text>L-threonyl-[protein] + ATP = O-phospho-L-threonyl-[protein] + ADP + H(+)</text>
        <dbReference type="Rhea" id="RHEA:46608"/>
        <dbReference type="Rhea" id="RHEA-COMP:11060"/>
        <dbReference type="Rhea" id="RHEA-COMP:11605"/>
        <dbReference type="ChEBI" id="CHEBI:15378"/>
        <dbReference type="ChEBI" id="CHEBI:30013"/>
        <dbReference type="ChEBI" id="CHEBI:30616"/>
        <dbReference type="ChEBI" id="CHEBI:61977"/>
        <dbReference type="ChEBI" id="CHEBI:456216"/>
        <dbReference type="EC" id="2.7.11.1"/>
    </reaction>
</comment>
<dbReference type="PROSITE" id="PS50108">
    <property type="entry name" value="CRIB"/>
    <property type="match status" value="1"/>
</dbReference>
<feature type="compositionally biased region" description="Pro residues" evidence="10">
    <location>
        <begin position="1137"/>
        <end position="1148"/>
    </location>
</feature>
<keyword evidence="4" id="KW-0862">Zinc</keyword>
<keyword evidence="6 9" id="KW-0175">Coiled coil</keyword>
<dbReference type="Pfam" id="PF00780">
    <property type="entry name" value="CNH"/>
    <property type="match status" value="1"/>
</dbReference>
<comment type="cofactor">
    <cofactor evidence="1">
        <name>Mg(2+)</name>
        <dbReference type="ChEBI" id="CHEBI:18420"/>
    </cofactor>
</comment>
<evidence type="ECO:0000259" key="13">
    <source>
        <dbReference type="PROSITE" id="PS50108"/>
    </source>
</evidence>
<dbReference type="GO" id="GO:0004674">
    <property type="term" value="F:protein serine/threonine kinase activity"/>
    <property type="evidence" value="ECO:0007669"/>
    <property type="project" value="UniProtKB-EC"/>
</dbReference>
<keyword evidence="5" id="KW-0460">Magnesium</keyword>
<feature type="region of interest" description="Disordered" evidence="10">
    <location>
        <begin position="1072"/>
        <end position="1166"/>
    </location>
</feature>
<dbReference type="InterPro" id="IPR020454">
    <property type="entry name" value="DAG/PE-bd"/>
</dbReference>
<dbReference type="Pfam" id="PF15796">
    <property type="entry name" value="KELK"/>
    <property type="match status" value="1"/>
</dbReference>
<keyword evidence="2" id="KW-0597">Phosphoprotein</keyword>
<dbReference type="Gene3D" id="3.30.60.20">
    <property type="match status" value="1"/>
</dbReference>
<evidence type="ECO:0008006" key="16">
    <source>
        <dbReference type="Google" id="ProtNLM"/>
    </source>
</evidence>
<evidence type="ECO:0000259" key="11">
    <source>
        <dbReference type="PROSITE" id="PS50003"/>
    </source>
</evidence>
<organism evidence="15">
    <name type="scientific">Timema poppense</name>
    <name type="common">Walking stick</name>
    <dbReference type="NCBI Taxonomy" id="170557"/>
    <lineage>
        <taxon>Eukaryota</taxon>
        <taxon>Metazoa</taxon>
        <taxon>Ecdysozoa</taxon>
        <taxon>Arthropoda</taxon>
        <taxon>Hexapoda</taxon>
        <taxon>Insecta</taxon>
        <taxon>Pterygota</taxon>
        <taxon>Neoptera</taxon>
        <taxon>Polyneoptera</taxon>
        <taxon>Phasmatodea</taxon>
        <taxon>Timematodea</taxon>
        <taxon>Timematoidea</taxon>
        <taxon>Timematidae</taxon>
        <taxon>Timema</taxon>
    </lineage>
</organism>
<evidence type="ECO:0000256" key="5">
    <source>
        <dbReference type="ARBA" id="ARBA00022842"/>
    </source>
</evidence>
<evidence type="ECO:0000256" key="1">
    <source>
        <dbReference type="ARBA" id="ARBA00001946"/>
    </source>
</evidence>
<evidence type="ECO:0000256" key="3">
    <source>
        <dbReference type="ARBA" id="ARBA00022723"/>
    </source>
</evidence>
<evidence type="ECO:0000256" key="10">
    <source>
        <dbReference type="SAM" id="MobiDB-lite"/>
    </source>
</evidence>
<dbReference type="FunFam" id="3.30.60.20:FF:000005">
    <property type="entry name" value="Non-specific serine/threonine protein kinase"/>
    <property type="match status" value="1"/>
</dbReference>
<gene>
    <name evidence="15" type="ORF">TPSB3V08_LOCUS3002</name>
</gene>
<dbReference type="SMART" id="SM00036">
    <property type="entry name" value="CNH"/>
    <property type="match status" value="1"/>
</dbReference>
<evidence type="ECO:0000256" key="9">
    <source>
        <dbReference type="SAM" id="Coils"/>
    </source>
</evidence>
<dbReference type="PANTHER" id="PTHR22988">
    <property type="entry name" value="MYOTONIC DYSTROPHY S/T KINASE-RELATED"/>
    <property type="match status" value="1"/>
</dbReference>
<dbReference type="PROSITE" id="PS50081">
    <property type="entry name" value="ZF_DAG_PE_2"/>
    <property type="match status" value="1"/>
</dbReference>
<dbReference type="GO" id="GO:0046872">
    <property type="term" value="F:metal ion binding"/>
    <property type="evidence" value="ECO:0007669"/>
    <property type="project" value="UniProtKB-KW"/>
</dbReference>
<dbReference type="InterPro" id="IPR050839">
    <property type="entry name" value="Rho-assoc_Ser/Thr_Kinase"/>
</dbReference>
<reference evidence="15" key="1">
    <citation type="submission" date="2020-11" db="EMBL/GenBank/DDBJ databases">
        <authorList>
            <person name="Tran Van P."/>
        </authorList>
    </citation>
    <scope>NUCLEOTIDE SEQUENCE</scope>
</reference>
<dbReference type="Pfam" id="PF25346">
    <property type="entry name" value="PH_MRCK"/>
    <property type="match status" value="1"/>
</dbReference>
<dbReference type="PROSITE" id="PS50003">
    <property type="entry name" value="PH_DOMAIN"/>
    <property type="match status" value="1"/>
</dbReference>
<dbReference type="CDD" id="cd00132">
    <property type="entry name" value="CRIB"/>
    <property type="match status" value="1"/>
</dbReference>